<organism evidence="3 4">
    <name type="scientific">Rhizophlyctis rosea</name>
    <dbReference type="NCBI Taxonomy" id="64517"/>
    <lineage>
        <taxon>Eukaryota</taxon>
        <taxon>Fungi</taxon>
        <taxon>Fungi incertae sedis</taxon>
        <taxon>Chytridiomycota</taxon>
        <taxon>Chytridiomycota incertae sedis</taxon>
        <taxon>Chytridiomycetes</taxon>
        <taxon>Rhizophlyctidales</taxon>
        <taxon>Rhizophlyctidaceae</taxon>
        <taxon>Rhizophlyctis</taxon>
    </lineage>
</organism>
<sequence length="601" mass="67161">MAEPITESSSTTEVYDFLDHFSRTFGFEFEVPVSQVWKKDGGGNGLVLLQQTSESLEETFGKRFGGHLHRTLHPQRPVLQRILTPTTATRPKPSSTSSATSPPASHIPPLEPTKTEKGIEIFNVMNIDDAYFLRRMGGRPKIDTLWDRVRNIQIPPRGMTELRDYQAVLASLIAAIFPVRTDMTFKSNATPDVPNRGRPDISLIAKGYPFMWKHVAGTIELQNDFSERNNTNYHIALSQVHQSAHLVLLMDPERPQVISAVTDLREIQFLIISFNKQKYMWEYIATNCHPLFPDTRPWQPTTGFQLLAGYLGLQSHDFPLPLYTPAAVKTATKSFQILSYVDLGGSSTVYHVADEQGADYAAKVHWGDRKEQFATEIKTLLHLTTSGDPHPKLPVLVDYTVDTIVISPLGVPVRQYLATPGGPSRSLTIVLDILSALRYIHQRGVFHGDVRPANIVVAGTSGVLVDFGNACFGECRRRSRWHQGLRGTVTFASDRMLLEAGDPYGQGYQCSAADDLESLIYVGVALTLGTDAWRDFRDPMEACSTRGRHRRFWKSEFQAALELLSHGVDDGTYDALRELLEQAMTPPPSREPSDVDMVPLD</sequence>
<accession>A0AAD5X311</accession>
<proteinExistence type="predicted"/>
<dbReference type="PANTHER" id="PTHR11909">
    <property type="entry name" value="CASEIN KINASE-RELATED"/>
    <property type="match status" value="1"/>
</dbReference>
<keyword evidence="4" id="KW-1185">Reference proteome</keyword>
<dbReference type="AlphaFoldDB" id="A0AAD5X311"/>
<dbReference type="InterPro" id="IPR000719">
    <property type="entry name" value="Prot_kinase_dom"/>
</dbReference>
<dbReference type="EMBL" id="JADGJD010000956">
    <property type="protein sequence ID" value="KAJ3047455.1"/>
    <property type="molecule type" value="Genomic_DNA"/>
</dbReference>
<dbReference type="InterPro" id="IPR050235">
    <property type="entry name" value="CK1_Ser-Thr_kinase"/>
</dbReference>
<dbReference type="InterPro" id="IPR011009">
    <property type="entry name" value="Kinase-like_dom_sf"/>
</dbReference>
<feature type="compositionally biased region" description="Low complexity" evidence="1">
    <location>
        <begin position="85"/>
        <end position="104"/>
    </location>
</feature>
<feature type="domain" description="Protein kinase" evidence="2">
    <location>
        <begin position="335"/>
        <end position="601"/>
    </location>
</feature>
<feature type="region of interest" description="Disordered" evidence="1">
    <location>
        <begin position="85"/>
        <end position="113"/>
    </location>
</feature>
<evidence type="ECO:0000259" key="2">
    <source>
        <dbReference type="PROSITE" id="PS50011"/>
    </source>
</evidence>
<evidence type="ECO:0000313" key="3">
    <source>
        <dbReference type="EMBL" id="KAJ3047455.1"/>
    </source>
</evidence>
<dbReference type="Gene3D" id="1.10.510.10">
    <property type="entry name" value="Transferase(Phosphotransferase) domain 1"/>
    <property type="match status" value="1"/>
</dbReference>
<dbReference type="InterPro" id="IPR008266">
    <property type="entry name" value="Tyr_kinase_AS"/>
</dbReference>
<dbReference type="Pfam" id="PF00069">
    <property type="entry name" value="Pkinase"/>
    <property type="match status" value="1"/>
</dbReference>
<name>A0AAD5X311_9FUNG</name>
<reference evidence="3" key="1">
    <citation type="submission" date="2020-05" db="EMBL/GenBank/DDBJ databases">
        <title>Phylogenomic resolution of chytrid fungi.</title>
        <authorList>
            <person name="Stajich J.E."/>
            <person name="Amses K."/>
            <person name="Simmons R."/>
            <person name="Seto K."/>
            <person name="Myers J."/>
            <person name="Bonds A."/>
            <person name="Quandt C.A."/>
            <person name="Barry K."/>
            <person name="Liu P."/>
            <person name="Grigoriev I."/>
            <person name="Longcore J.E."/>
            <person name="James T.Y."/>
        </authorList>
    </citation>
    <scope>NUCLEOTIDE SEQUENCE</scope>
    <source>
        <strain evidence="3">JEL0318</strain>
    </source>
</reference>
<dbReference type="SMART" id="SM00220">
    <property type="entry name" value="S_TKc"/>
    <property type="match status" value="1"/>
</dbReference>
<dbReference type="SUPFAM" id="SSF56112">
    <property type="entry name" value="Protein kinase-like (PK-like)"/>
    <property type="match status" value="1"/>
</dbReference>
<evidence type="ECO:0000313" key="4">
    <source>
        <dbReference type="Proteomes" id="UP001212841"/>
    </source>
</evidence>
<dbReference type="PROSITE" id="PS00109">
    <property type="entry name" value="PROTEIN_KINASE_TYR"/>
    <property type="match status" value="1"/>
</dbReference>
<protein>
    <recommendedName>
        <fullName evidence="2">Protein kinase domain-containing protein</fullName>
    </recommendedName>
</protein>
<dbReference type="GO" id="GO:0004672">
    <property type="term" value="F:protein kinase activity"/>
    <property type="evidence" value="ECO:0007669"/>
    <property type="project" value="InterPro"/>
</dbReference>
<dbReference type="GO" id="GO:0005524">
    <property type="term" value="F:ATP binding"/>
    <property type="evidence" value="ECO:0007669"/>
    <property type="project" value="InterPro"/>
</dbReference>
<gene>
    <name evidence="3" type="ORF">HK097_011516</name>
</gene>
<dbReference type="Proteomes" id="UP001212841">
    <property type="component" value="Unassembled WGS sequence"/>
</dbReference>
<comment type="caution">
    <text evidence="3">The sequence shown here is derived from an EMBL/GenBank/DDBJ whole genome shotgun (WGS) entry which is preliminary data.</text>
</comment>
<dbReference type="PROSITE" id="PS50011">
    <property type="entry name" value="PROTEIN_KINASE_DOM"/>
    <property type="match status" value="1"/>
</dbReference>
<evidence type="ECO:0000256" key="1">
    <source>
        <dbReference type="SAM" id="MobiDB-lite"/>
    </source>
</evidence>